<accession>A0A081G4M9</accession>
<reference evidence="1 2" key="1">
    <citation type="submission" date="2014-04" db="EMBL/GenBank/DDBJ databases">
        <title>Marinobacterium kochiensis sp. nov., isolated from sediment sample collected from Kochi backwaters in Kerala, India.</title>
        <authorList>
            <person name="Singh A."/>
            <person name="Pinnaka A.K."/>
        </authorList>
    </citation>
    <scope>NUCLEOTIDE SEQUENCE [LARGE SCALE GENOMIC DNA]</scope>
    <source>
        <strain evidence="1 2">AK27</strain>
    </source>
</reference>
<dbReference type="EMBL" id="JMQN01000004">
    <property type="protein sequence ID" value="KEA65734.1"/>
    <property type="molecule type" value="Genomic_DNA"/>
</dbReference>
<gene>
    <name evidence="1" type="ORF">ADIMK_0046</name>
</gene>
<dbReference type="STRING" id="1232683.ADIMK_0046"/>
<protein>
    <submittedName>
        <fullName evidence="1">Uncharacterized protein</fullName>
    </submittedName>
</protein>
<evidence type="ECO:0000313" key="2">
    <source>
        <dbReference type="Proteomes" id="UP000028252"/>
    </source>
</evidence>
<dbReference type="Proteomes" id="UP000028252">
    <property type="component" value="Unassembled WGS sequence"/>
</dbReference>
<name>A0A081G4M9_9GAMM</name>
<dbReference type="PATRIC" id="fig|1232683.4.peg.46"/>
<proteinExistence type="predicted"/>
<comment type="caution">
    <text evidence="1">The sequence shown here is derived from an EMBL/GenBank/DDBJ whole genome shotgun (WGS) entry which is preliminary data.</text>
</comment>
<organism evidence="1 2">
    <name type="scientific">Marinobacterium lacunae</name>
    <dbReference type="NCBI Taxonomy" id="1232683"/>
    <lineage>
        <taxon>Bacteria</taxon>
        <taxon>Pseudomonadati</taxon>
        <taxon>Pseudomonadota</taxon>
        <taxon>Gammaproteobacteria</taxon>
        <taxon>Oceanospirillales</taxon>
        <taxon>Oceanospirillaceae</taxon>
        <taxon>Marinobacterium</taxon>
    </lineage>
</organism>
<sequence>MRGLREGMKIFQGKGWLFGGQFQCACLYWQSISTRKVW</sequence>
<dbReference type="AlphaFoldDB" id="A0A081G4M9"/>
<evidence type="ECO:0000313" key="1">
    <source>
        <dbReference type="EMBL" id="KEA65734.1"/>
    </source>
</evidence>
<keyword evidence="2" id="KW-1185">Reference proteome</keyword>